<name>A0A0E9QZB5_ANGAN</name>
<dbReference type="EMBL" id="GBXM01087154">
    <property type="protein sequence ID" value="JAH21423.1"/>
    <property type="molecule type" value="Transcribed_RNA"/>
</dbReference>
<organism evidence="2">
    <name type="scientific">Anguilla anguilla</name>
    <name type="common">European freshwater eel</name>
    <name type="synonym">Muraena anguilla</name>
    <dbReference type="NCBI Taxonomy" id="7936"/>
    <lineage>
        <taxon>Eukaryota</taxon>
        <taxon>Metazoa</taxon>
        <taxon>Chordata</taxon>
        <taxon>Craniata</taxon>
        <taxon>Vertebrata</taxon>
        <taxon>Euteleostomi</taxon>
        <taxon>Actinopterygii</taxon>
        <taxon>Neopterygii</taxon>
        <taxon>Teleostei</taxon>
        <taxon>Anguilliformes</taxon>
        <taxon>Anguillidae</taxon>
        <taxon>Anguilla</taxon>
    </lineage>
</organism>
<accession>A0A0E9QZB5</accession>
<evidence type="ECO:0000256" key="1">
    <source>
        <dbReference type="SAM" id="MobiDB-lite"/>
    </source>
</evidence>
<feature type="region of interest" description="Disordered" evidence="1">
    <location>
        <begin position="49"/>
        <end position="84"/>
    </location>
</feature>
<dbReference type="AlphaFoldDB" id="A0A0E9QZB5"/>
<reference evidence="2" key="2">
    <citation type="journal article" date="2015" name="Fish Shellfish Immunol.">
        <title>Early steps in the European eel (Anguilla anguilla)-Vibrio vulnificus interaction in the gills: Role of the RtxA13 toxin.</title>
        <authorList>
            <person name="Callol A."/>
            <person name="Pajuelo D."/>
            <person name="Ebbesson L."/>
            <person name="Teles M."/>
            <person name="MacKenzie S."/>
            <person name="Amaro C."/>
        </authorList>
    </citation>
    <scope>NUCLEOTIDE SEQUENCE</scope>
</reference>
<sequence length="84" mass="9250">MWEAGTNGKIPRHGEPAMPSAQAHTPDLKQVQSLQTAWKVVLGYYTTRQSHIQEPHSQPKTVGNQRSPESGCIKESKTVQGAKN</sequence>
<feature type="region of interest" description="Disordered" evidence="1">
    <location>
        <begin position="1"/>
        <end position="29"/>
    </location>
</feature>
<proteinExistence type="predicted"/>
<feature type="compositionally biased region" description="Polar residues" evidence="1">
    <location>
        <begin position="49"/>
        <end position="68"/>
    </location>
</feature>
<reference evidence="2" key="1">
    <citation type="submission" date="2014-11" db="EMBL/GenBank/DDBJ databases">
        <authorList>
            <person name="Amaro Gonzalez C."/>
        </authorList>
    </citation>
    <scope>NUCLEOTIDE SEQUENCE</scope>
</reference>
<evidence type="ECO:0000313" key="2">
    <source>
        <dbReference type="EMBL" id="JAH21423.1"/>
    </source>
</evidence>
<protein>
    <submittedName>
        <fullName evidence="2">Uncharacterized protein</fullName>
    </submittedName>
</protein>